<dbReference type="CDD" id="cd06261">
    <property type="entry name" value="TM_PBP2"/>
    <property type="match status" value="1"/>
</dbReference>
<reference evidence="9 10" key="1">
    <citation type="submission" date="2018-03" db="EMBL/GenBank/DDBJ databases">
        <title>Genomic Encyclopedia of Type Strains, Phase III (KMG-III): the genomes of soil and plant-associated and newly described type strains.</title>
        <authorList>
            <person name="Whitman W."/>
        </authorList>
    </citation>
    <scope>NUCLEOTIDE SEQUENCE [LARGE SCALE GENOMIC DNA]</scope>
    <source>
        <strain evidence="9 10">CGMCC 1.12484</strain>
    </source>
</reference>
<keyword evidence="5 7" id="KW-1133">Transmembrane helix</keyword>
<dbReference type="Pfam" id="PF00528">
    <property type="entry name" value="BPD_transp_1"/>
    <property type="match status" value="1"/>
</dbReference>
<accession>A0A2T0VCF0</accession>
<keyword evidence="4 7" id="KW-0812">Transmembrane</keyword>
<feature type="transmembrane region" description="Helical" evidence="7">
    <location>
        <begin position="221"/>
        <end position="240"/>
    </location>
</feature>
<dbReference type="Proteomes" id="UP000237983">
    <property type="component" value="Unassembled WGS sequence"/>
</dbReference>
<keyword evidence="3" id="KW-1003">Cell membrane</keyword>
<name>A0A2T0VCF0_9MICO</name>
<evidence type="ECO:0000256" key="1">
    <source>
        <dbReference type="ARBA" id="ARBA00004651"/>
    </source>
</evidence>
<evidence type="ECO:0000313" key="9">
    <source>
        <dbReference type="EMBL" id="PRY67857.1"/>
    </source>
</evidence>
<evidence type="ECO:0000259" key="8">
    <source>
        <dbReference type="PROSITE" id="PS50928"/>
    </source>
</evidence>
<evidence type="ECO:0000256" key="6">
    <source>
        <dbReference type="ARBA" id="ARBA00023136"/>
    </source>
</evidence>
<dbReference type="InterPro" id="IPR000515">
    <property type="entry name" value="MetI-like"/>
</dbReference>
<dbReference type="PROSITE" id="PS50928">
    <property type="entry name" value="ABC_TM1"/>
    <property type="match status" value="1"/>
</dbReference>
<dbReference type="Gene3D" id="1.10.3720.10">
    <property type="entry name" value="MetI-like"/>
    <property type="match status" value="1"/>
</dbReference>
<dbReference type="RefSeq" id="WP_219905645.1">
    <property type="nucleotide sequence ID" value="NZ_PVTL01000005.1"/>
</dbReference>
<sequence length="252" mass="26025">MTAAARPGTAALFGIGGALLVVVAAQLVGQFQLAGRAWPPLTDVLAYVTTPAGSGLLLRNGLVTLTAAAQGLLLGVVVAVFGAALALVVPMLRPGFERFAAILNAFPTIALAPLLITTAGREDTPMVIAALSVGFVMFVTMTSGFANVPAAHSDVLTVLGSSRVQRLVRLELPRAVPSFFDGLTLSAPAAILGATIGEWFGAPKGLGLLLVSAMQNYQMPLLWSAALVATALSLAAYIVFVQFQRIAVRRFG</sequence>
<dbReference type="PANTHER" id="PTHR30151:SF20">
    <property type="entry name" value="ABC TRANSPORTER PERMEASE PROTEIN HI_0355-RELATED"/>
    <property type="match status" value="1"/>
</dbReference>
<dbReference type="GO" id="GO:0055085">
    <property type="term" value="P:transmembrane transport"/>
    <property type="evidence" value="ECO:0007669"/>
    <property type="project" value="InterPro"/>
</dbReference>
<evidence type="ECO:0000256" key="5">
    <source>
        <dbReference type="ARBA" id="ARBA00022989"/>
    </source>
</evidence>
<evidence type="ECO:0000256" key="4">
    <source>
        <dbReference type="ARBA" id="ARBA00022692"/>
    </source>
</evidence>
<dbReference type="PANTHER" id="PTHR30151">
    <property type="entry name" value="ALKANE SULFONATE ABC TRANSPORTER-RELATED, MEMBRANE SUBUNIT"/>
    <property type="match status" value="1"/>
</dbReference>
<organism evidence="9 10">
    <name type="scientific">Glaciihabitans tibetensis</name>
    <dbReference type="NCBI Taxonomy" id="1266600"/>
    <lineage>
        <taxon>Bacteria</taxon>
        <taxon>Bacillati</taxon>
        <taxon>Actinomycetota</taxon>
        <taxon>Actinomycetes</taxon>
        <taxon>Micrococcales</taxon>
        <taxon>Microbacteriaceae</taxon>
        <taxon>Glaciihabitans</taxon>
    </lineage>
</organism>
<dbReference type="SUPFAM" id="SSF161098">
    <property type="entry name" value="MetI-like"/>
    <property type="match status" value="1"/>
</dbReference>
<feature type="transmembrane region" description="Helical" evidence="7">
    <location>
        <begin position="101"/>
        <end position="120"/>
    </location>
</feature>
<keyword evidence="6 7" id="KW-0472">Membrane</keyword>
<comment type="caution">
    <text evidence="9">The sequence shown here is derived from an EMBL/GenBank/DDBJ whole genome shotgun (WGS) entry which is preliminary data.</text>
</comment>
<dbReference type="EMBL" id="PVTL01000005">
    <property type="protein sequence ID" value="PRY67857.1"/>
    <property type="molecule type" value="Genomic_DNA"/>
</dbReference>
<evidence type="ECO:0000313" key="10">
    <source>
        <dbReference type="Proteomes" id="UP000237983"/>
    </source>
</evidence>
<feature type="transmembrane region" description="Helical" evidence="7">
    <location>
        <begin position="67"/>
        <end position="89"/>
    </location>
</feature>
<evidence type="ECO:0000256" key="2">
    <source>
        <dbReference type="ARBA" id="ARBA00022448"/>
    </source>
</evidence>
<dbReference type="GO" id="GO:0005886">
    <property type="term" value="C:plasma membrane"/>
    <property type="evidence" value="ECO:0007669"/>
    <property type="project" value="UniProtKB-SubCell"/>
</dbReference>
<feature type="transmembrane region" description="Helical" evidence="7">
    <location>
        <begin position="126"/>
        <end position="146"/>
    </location>
</feature>
<keyword evidence="10" id="KW-1185">Reference proteome</keyword>
<proteinExistence type="inferred from homology"/>
<comment type="subcellular location">
    <subcellularLocation>
        <location evidence="1 7">Cell membrane</location>
        <topology evidence="1 7">Multi-pass membrane protein</topology>
    </subcellularLocation>
</comment>
<keyword evidence="2 7" id="KW-0813">Transport</keyword>
<dbReference type="InterPro" id="IPR035906">
    <property type="entry name" value="MetI-like_sf"/>
</dbReference>
<protein>
    <submittedName>
        <fullName evidence="9">NitT/TauT family transport system permease protein</fullName>
    </submittedName>
</protein>
<evidence type="ECO:0000256" key="3">
    <source>
        <dbReference type="ARBA" id="ARBA00022475"/>
    </source>
</evidence>
<comment type="similarity">
    <text evidence="7">Belongs to the binding-protein-dependent transport system permease family.</text>
</comment>
<feature type="domain" description="ABC transmembrane type-1" evidence="8">
    <location>
        <begin position="57"/>
        <end position="240"/>
    </location>
</feature>
<dbReference type="AlphaFoldDB" id="A0A2T0VCF0"/>
<gene>
    <name evidence="9" type="ORF">B0I08_10518</name>
</gene>
<evidence type="ECO:0000256" key="7">
    <source>
        <dbReference type="RuleBase" id="RU363032"/>
    </source>
</evidence>